<accession>A6GB04</accession>
<gene>
    <name evidence="1" type="ORF">PPSIR1_13285</name>
</gene>
<name>A6GB04_9BACT</name>
<dbReference type="AlphaFoldDB" id="A6GB04"/>
<organism evidence="1 2">
    <name type="scientific">Plesiocystis pacifica SIR-1</name>
    <dbReference type="NCBI Taxonomy" id="391625"/>
    <lineage>
        <taxon>Bacteria</taxon>
        <taxon>Pseudomonadati</taxon>
        <taxon>Myxococcota</taxon>
        <taxon>Polyangia</taxon>
        <taxon>Nannocystales</taxon>
        <taxon>Nannocystaceae</taxon>
        <taxon>Plesiocystis</taxon>
    </lineage>
</organism>
<proteinExistence type="predicted"/>
<evidence type="ECO:0000313" key="1">
    <source>
        <dbReference type="EMBL" id="EDM76989.1"/>
    </source>
</evidence>
<comment type="caution">
    <text evidence="1">The sequence shown here is derived from an EMBL/GenBank/DDBJ whole genome shotgun (WGS) entry which is preliminary data.</text>
</comment>
<dbReference type="EMBL" id="ABCS01000054">
    <property type="protein sequence ID" value="EDM76989.1"/>
    <property type="molecule type" value="Genomic_DNA"/>
</dbReference>
<sequence length="105" mass="11688">MSGRLGDSHVSWETQHKDAHRLELGYEPSAEGSVALLYANEVLIEIVELQGPRGTAVLVDRPWTRALHGDEPLRRVVRGPELEAWLGWARAWAQRSVAGLSPRAK</sequence>
<evidence type="ECO:0000313" key="2">
    <source>
        <dbReference type="Proteomes" id="UP000005801"/>
    </source>
</evidence>
<keyword evidence="2" id="KW-1185">Reference proteome</keyword>
<dbReference type="Proteomes" id="UP000005801">
    <property type="component" value="Unassembled WGS sequence"/>
</dbReference>
<reference evidence="1 2" key="1">
    <citation type="submission" date="2007-06" db="EMBL/GenBank/DDBJ databases">
        <authorList>
            <person name="Shimkets L."/>
            <person name="Ferriera S."/>
            <person name="Johnson J."/>
            <person name="Kravitz S."/>
            <person name="Beeson K."/>
            <person name="Sutton G."/>
            <person name="Rogers Y.-H."/>
            <person name="Friedman R."/>
            <person name="Frazier M."/>
            <person name="Venter J.C."/>
        </authorList>
    </citation>
    <scope>NUCLEOTIDE SEQUENCE [LARGE SCALE GENOMIC DNA]</scope>
    <source>
        <strain evidence="1 2">SIR-1</strain>
    </source>
</reference>
<protein>
    <submittedName>
        <fullName evidence="1">Uncharacterized protein</fullName>
    </submittedName>
</protein>